<evidence type="ECO:0000256" key="8">
    <source>
        <dbReference type="RuleBase" id="RU003939"/>
    </source>
</evidence>
<protein>
    <recommendedName>
        <fullName evidence="2">Integration host factor subunit alpha</fullName>
    </recommendedName>
</protein>
<dbReference type="GO" id="GO:0006417">
    <property type="term" value="P:regulation of translation"/>
    <property type="evidence" value="ECO:0007669"/>
    <property type="project" value="UniProtKB-KW"/>
</dbReference>
<sequence length="108" mass="12083">MPNSPEIGTVVKADLVEKVYDKVGFTRKEAAQAVEVVFEEIKNALVRGEDVRIVGFASFNLRDKKARKARNPSTGEPIVIQPRRVLSFKPSKQLLQSTNRESDESKTP</sequence>
<dbReference type="InParanoid" id="M1Z3A3"/>
<dbReference type="Gene3D" id="4.10.520.10">
    <property type="entry name" value="IHF-like DNA-binding proteins"/>
    <property type="match status" value="1"/>
</dbReference>
<evidence type="ECO:0000256" key="2">
    <source>
        <dbReference type="ARBA" id="ARBA00018329"/>
    </source>
</evidence>
<comment type="similarity">
    <text evidence="1 8">Belongs to the bacterial histone-like protein family.</text>
</comment>
<dbReference type="GO" id="GO:0005829">
    <property type="term" value="C:cytosol"/>
    <property type="evidence" value="ECO:0007669"/>
    <property type="project" value="TreeGrafter"/>
</dbReference>
<keyword evidence="4" id="KW-0805">Transcription regulation</keyword>
<keyword evidence="6" id="KW-0804">Transcription</keyword>
<dbReference type="PANTHER" id="PTHR33175">
    <property type="entry name" value="DNA-BINDING PROTEIN HU"/>
    <property type="match status" value="1"/>
</dbReference>
<dbReference type="PRINTS" id="PR01727">
    <property type="entry name" value="DNABINDINGHU"/>
</dbReference>
<dbReference type="NCBIfam" id="NF001401">
    <property type="entry name" value="PRK00285.1"/>
    <property type="match status" value="1"/>
</dbReference>
<dbReference type="HOGENOM" id="CLU_105066_1_1_0"/>
<proteinExistence type="inferred from homology"/>
<evidence type="ECO:0000256" key="3">
    <source>
        <dbReference type="ARBA" id="ARBA00022845"/>
    </source>
</evidence>
<dbReference type="GO" id="GO:0003677">
    <property type="term" value="F:DNA binding"/>
    <property type="evidence" value="ECO:0007669"/>
    <property type="project" value="UniProtKB-KW"/>
</dbReference>
<dbReference type="SUPFAM" id="SSF47729">
    <property type="entry name" value="IHF-like DNA-binding proteins"/>
    <property type="match status" value="1"/>
</dbReference>
<dbReference type="Pfam" id="PF00216">
    <property type="entry name" value="Bac_DNA_binding"/>
    <property type="match status" value="1"/>
</dbReference>
<evidence type="ECO:0000256" key="6">
    <source>
        <dbReference type="ARBA" id="ARBA00023163"/>
    </source>
</evidence>
<dbReference type="InterPro" id="IPR020816">
    <property type="entry name" value="Histone-like_DNA-bd_CS"/>
</dbReference>
<organism evidence="9 10">
    <name type="scientific">Nitrospina gracilis (strain 3/211)</name>
    <dbReference type="NCBI Taxonomy" id="1266370"/>
    <lineage>
        <taxon>Bacteria</taxon>
        <taxon>Pseudomonadati</taxon>
        <taxon>Nitrospinota/Tectimicrobiota group</taxon>
        <taxon>Nitrospinota</taxon>
        <taxon>Nitrospinia</taxon>
        <taxon>Nitrospinales</taxon>
        <taxon>Nitrospinaceae</taxon>
        <taxon>Nitrospina</taxon>
    </lineage>
</organism>
<dbReference type="PROSITE" id="PS00045">
    <property type="entry name" value="HISTONE_LIKE"/>
    <property type="match status" value="1"/>
</dbReference>
<dbReference type="InterPro" id="IPR000119">
    <property type="entry name" value="Hist_DNA-bd"/>
</dbReference>
<keyword evidence="3" id="KW-0810">Translation regulation</keyword>
<dbReference type="Proteomes" id="UP000011704">
    <property type="component" value="Unassembled WGS sequence"/>
</dbReference>
<dbReference type="InterPro" id="IPR005684">
    <property type="entry name" value="IHF_alpha"/>
</dbReference>
<evidence type="ECO:0000313" key="9">
    <source>
        <dbReference type="EMBL" id="CCQ91982.1"/>
    </source>
</evidence>
<dbReference type="GO" id="GO:0006310">
    <property type="term" value="P:DNA recombination"/>
    <property type="evidence" value="ECO:0007669"/>
    <property type="project" value="UniProtKB-KW"/>
</dbReference>
<reference evidence="9 10" key="1">
    <citation type="journal article" date="2013" name="Front. Microbiol.">
        <title>The genome of Nitrospina gracilis illuminates the metabolism and evolution of the major marine nitrite oxidizer.</title>
        <authorList>
            <person name="Luecker S."/>
            <person name="Nowka B."/>
            <person name="Rattei T."/>
            <person name="Spieck E."/>
            <person name="and Daims H."/>
        </authorList>
    </citation>
    <scope>NUCLEOTIDE SEQUENCE [LARGE SCALE GENOMIC DNA]</scope>
    <source>
        <strain evidence="9 10">3/211</strain>
    </source>
</reference>
<keyword evidence="7" id="KW-0233">DNA recombination</keyword>
<keyword evidence="10" id="KW-1185">Reference proteome</keyword>
<evidence type="ECO:0000313" key="10">
    <source>
        <dbReference type="Proteomes" id="UP000011704"/>
    </source>
</evidence>
<dbReference type="AlphaFoldDB" id="M1Z3A3"/>
<dbReference type="PANTHER" id="PTHR33175:SF2">
    <property type="entry name" value="INTEGRATION HOST FACTOR SUBUNIT ALPHA"/>
    <property type="match status" value="1"/>
</dbReference>
<name>M1Z3A3_NITG3</name>
<dbReference type="GO" id="GO:0030527">
    <property type="term" value="F:structural constituent of chromatin"/>
    <property type="evidence" value="ECO:0007669"/>
    <property type="project" value="InterPro"/>
</dbReference>
<dbReference type="CDD" id="cd13835">
    <property type="entry name" value="IHF_A"/>
    <property type="match status" value="1"/>
</dbReference>
<dbReference type="InterPro" id="IPR010992">
    <property type="entry name" value="IHF-like_DNA-bd_dom_sf"/>
</dbReference>
<dbReference type="STRING" id="1266370.NITGR_910031"/>
<dbReference type="FunCoup" id="M1Z3A3">
    <property type="interactions" value="170"/>
</dbReference>
<dbReference type="EMBL" id="CAQJ01000101">
    <property type="protein sequence ID" value="CCQ91982.1"/>
    <property type="molecule type" value="Genomic_DNA"/>
</dbReference>
<dbReference type="GO" id="GO:0006355">
    <property type="term" value="P:regulation of DNA-templated transcription"/>
    <property type="evidence" value="ECO:0007669"/>
    <property type="project" value="InterPro"/>
</dbReference>
<evidence type="ECO:0000256" key="5">
    <source>
        <dbReference type="ARBA" id="ARBA00023125"/>
    </source>
</evidence>
<gene>
    <name evidence="9" type="primary">ihfA</name>
    <name evidence="9" type="ORF">NITGR_910031</name>
</gene>
<dbReference type="SMART" id="SM00411">
    <property type="entry name" value="BHL"/>
    <property type="match status" value="1"/>
</dbReference>
<evidence type="ECO:0000256" key="4">
    <source>
        <dbReference type="ARBA" id="ARBA00023015"/>
    </source>
</evidence>
<dbReference type="GO" id="GO:0009893">
    <property type="term" value="P:positive regulation of metabolic process"/>
    <property type="evidence" value="ECO:0007669"/>
    <property type="project" value="UniProtKB-ARBA"/>
</dbReference>
<evidence type="ECO:0000256" key="7">
    <source>
        <dbReference type="ARBA" id="ARBA00023172"/>
    </source>
</evidence>
<accession>M1Z3A3</accession>
<evidence type="ECO:0000256" key="1">
    <source>
        <dbReference type="ARBA" id="ARBA00010529"/>
    </source>
</evidence>
<keyword evidence="5" id="KW-0238">DNA-binding</keyword>
<comment type="caution">
    <text evidence="9">The sequence shown here is derived from an EMBL/GenBank/DDBJ whole genome shotgun (WGS) entry which is preliminary data.</text>
</comment>